<dbReference type="InterPro" id="IPR034291">
    <property type="entry name" value="TMP_synthase"/>
</dbReference>
<dbReference type="InterPro" id="IPR013785">
    <property type="entry name" value="Aldolase_TIM"/>
</dbReference>
<comment type="cofactor">
    <cofactor evidence="9">
        <name>Mg(2+)</name>
        <dbReference type="ChEBI" id="CHEBI:18420"/>
    </cofactor>
    <text evidence="9">Binds 1 Mg(2+) ion per subunit.</text>
</comment>
<keyword evidence="4 9" id="KW-0460">Magnesium</keyword>
<feature type="binding site" evidence="9">
    <location>
        <begin position="197"/>
        <end position="198"/>
    </location>
    <ligand>
        <name>2-[(2R,5Z)-2-carboxy-4-methylthiazol-5(2H)-ylidene]ethyl phosphate</name>
        <dbReference type="ChEBI" id="CHEBI:62899"/>
    </ligand>
</feature>
<dbReference type="NCBIfam" id="TIGR00693">
    <property type="entry name" value="thiE"/>
    <property type="match status" value="1"/>
</dbReference>
<evidence type="ECO:0000256" key="6">
    <source>
        <dbReference type="ARBA" id="ARBA00047334"/>
    </source>
</evidence>
<keyword evidence="3 9" id="KW-0479">Metal-binding</keyword>
<organism evidence="13 14">
    <name type="scientific">Brevibacillus brevis</name>
    <name type="common">Bacillus brevis</name>
    <dbReference type="NCBI Taxonomy" id="1393"/>
    <lineage>
        <taxon>Bacteria</taxon>
        <taxon>Bacillati</taxon>
        <taxon>Bacillota</taxon>
        <taxon>Bacilli</taxon>
        <taxon>Bacillales</taxon>
        <taxon>Paenibacillaceae</taxon>
        <taxon>Brevibacillus</taxon>
    </lineage>
</organism>
<feature type="domain" description="Thiamine phosphate synthase/TenI" evidence="12">
    <location>
        <begin position="13"/>
        <end position="200"/>
    </location>
</feature>
<evidence type="ECO:0000256" key="11">
    <source>
        <dbReference type="RuleBase" id="RU004253"/>
    </source>
</evidence>
<evidence type="ECO:0000259" key="12">
    <source>
        <dbReference type="Pfam" id="PF02581"/>
    </source>
</evidence>
<dbReference type="PANTHER" id="PTHR20857:SF15">
    <property type="entry name" value="THIAMINE-PHOSPHATE SYNTHASE"/>
    <property type="match status" value="1"/>
</dbReference>
<evidence type="ECO:0000256" key="2">
    <source>
        <dbReference type="ARBA" id="ARBA00022679"/>
    </source>
</evidence>
<evidence type="ECO:0000256" key="4">
    <source>
        <dbReference type="ARBA" id="ARBA00022842"/>
    </source>
</evidence>
<evidence type="ECO:0000256" key="5">
    <source>
        <dbReference type="ARBA" id="ARBA00022977"/>
    </source>
</evidence>
<dbReference type="EC" id="2.5.1.3" evidence="9"/>
<feature type="binding site" evidence="9">
    <location>
        <begin position="45"/>
        <end position="49"/>
    </location>
    <ligand>
        <name>4-amino-2-methyl-5-(diphosphooxymethyl)pyrimidine</name>
        <dbReference type="ChEBI" id="CHEBI:57841"/>
    </ligand>
</feature>
<dbReference type="InterPro" id="IPR022998">
    <property type="entry name" value="ThiamineP_synth_TenI"/>
</dbReference>
<dbReference type="RefSeq" id="WP_310763651.1">
    <property type="nucleotide sequence ID" value="NZ_CP134050.1"/>
</dbReference>
<sequence>MKDRSILREKMGVYVVIGTQDCGYSVERTVQIVREALEGGVGTLQLRDKGSKLTADERFELGRQLQELCREHGTLFFVNDDVDLAVRLQADGVHVGQDDMHLAEVQRIVGPDMYIGVSAGTVEEALAAKNGGVDCIGVGAMYATSSKADAGEPIGPAGLKAIRDAVGTELPIVGIGGITLENASEVIRFGADGVAVISAISRAASPREAAHSLQGIVRSARHGQVG</sequence>
<feature type="binding site" evidence="9">
    <location>
        <position position="147"/>
    </location>
    <ligand>
        <name>4-amino-2-methyl-5-(diphosphooxymethyl)pyrimidine</name>
        <dbReference type="ChEBI" id="CHEBI:57841"/>
    </ligand>
</feature>
<feature type="binding site" evidence="9">
    <location>
        <position position="80"/>
    </location>
    <ligand>
        <name>Mg(2+)</name>
        <dbReference type="ChEBI" id="CHEBI:18420"/>
    </ligand>
</feature>
<dbReference type="Pfam" id="PF02581">
    <property type="entry name" value="TMP-TENI"/>
    <property type="match status" value="1"/>
</dbReference>
<dbReference type="EMBL" id="CP134050">
    <property type="protein sequence ID" value="WNC12327.1"/>
    <property type="molecule type" value="Genomic_DNA"/>
</dbReference>
<keyword evidence="5 9" id="KW-0784">Thiamine biosynthesis</keyword>
<feature type="binding site" evidence="9">
    <location>
        <begin position="144"/>
        <end position="146"/>
    </location>
    <ligand>
        <name>2-[(2R,5Z)-2-carboxy-4-methylthiazol-5(2H)-ylidene]ethyl phosphate</name>
        <dbReference type="ChEBI" id="CHEBI:62899"/>
    </ligand>
</feature>
<dbReference type="CDD" id="cd00564">
    <property type="entry name" value="TMP_TenI"/>
    <property type="match status" value="1"/>
</dbReference>
<reference evidence="13 14" key="1">
    <citation type="submission" date="2023-09" db="EMBL/GenBank/DDBJ databases">
        <title>Complete Genome and Methylome dissection of Bacillus brevis NEB573 original source of BbsI restriction endonuclease.</title>
        <authorList>
            <person name="Fomenkov A."/>
            <person name="Roberts R.D."/>
        </authorList>
    </citation>
    <scope>NUCLEOTIDE SEQUENCE [LARGE SCALE GENOMIC DNA]</scope>
    <source>
        <strain evidence="13 14">NEB573</strain>
    </source>
</reference>
<evidence type="ECO:0000313" key="14">
    <source>
        <dbReference type="Proteomes" id="UP001256827"/>
    </source>
</evidence>
<evidence type="ECO:0000313" key="13">
    <source>
        <dbReference type="EMBL" id="WNC12327.1"/>
    </source>
</evidence>
<feature type="binding site" evidence="9">
    <location>
        <position position="118"/>
    </location>
    <ligand>
        <name>4-amino-2-methyl-5-(diphosphooxymethyl)pyrimidine</name>
        <dbReference type="ChEBI" id="CHEBI:57841"/>
    </ligand>
</feature>
<dbReference type="Proteomes" id="UP001256827">
    <property type="component" value="Chromosome"/>
</dbReference>
<evidence type="ECO:0000256" key="7">
    <source>
        <dbReference type="ARBA" id="ARBA00047851"/>
    </source>
</evidence>
<evidence type="ECO:0000256" key="10">
    <source>
        <dbReference type="RuleBase" id="RU003826"/>
    </source>
</evidence>
<comment type="pathway">
    <text evidence="1 9 11">Cofactor biosynthesis; thiamine diphosphate biosynthesis; thiamine phosphate from 4-amino-2-methyl-5-diphosphomethylpyrimidine and 4-methyl-5-(2-phosphoethyl)-thiazole: step 1/1.</text>
</comment>
<evidence type="ECO:0000256" key="3">
    <source>
        <dbReference type="ARBA" id="ARBA00022723"/>
    </source>
</evidence>
<dbReference type="PANTHER" id="PTHR20857">
    <property type="entry name" value="THIAMINE-PHOSPHATE PYROPHOSPHORYLASE"/>
    <property type="match status" value="1"/>
</dbReference>
<evidence type="ECO:0000256" key="1">
    <source>
        <dbReference type="ARBA" id="ARBA00005165"/>
    </source>
</evidence>
<accession>A0ABY9T018</accession>
<comment type="function">
    <text evidence="9">Condenses 4-methyl-5-(beta-hydroxyethyl)thiazole monophosphate (THZ-P) and 2-methyl-4-amino-5-hydroxymethyl pyrimidine pyrophosphate (HMP-PP) to form thiamine monophosphate (TMP).</text>
</comment>
<dbReference type="SUPFAM" id="SSF51391">
    <property type="entry name" value="Thiamin phosphate synthase"/>
    <property type="match status" value="1"/>
</dbReference>
<proteinExistence type="inferred from homology"/>
<evidence type="ECO:0000256" key="8">
    <source>
        <dbReference type="ARBA" id="ARBA00047883"/>
    </source>
</evidence>
<comment type="catalytic activity">
    <reaction evidence="6 9 10">
        <text>4-methyl-5-(2-phosphooxyethyl)-thiazole + 4-amino-2-methyl-5-(diphosphooxymethyl)pyrimidine + H(+) = thiamine phosphate + diphosphate</text>
        <dbReference type="Rhea" id="RHEA:22328"/>
        <dbReference type="ChEBI" id="CHEBI:15378"/>
        <dbReference type="ChEBI" id="CHEBI:33019"/>
        <dbReference type="ChEBI" id="CHEBI:37575"/>
        <dbReference type="ChEBI" id="CHEBI:57841"/>
        <dbReference type="ChEBI" id="CHEBI:58296"/>
        <dbReference type="EC" id="2.5.1.3"/>
    </reaction>
</comment>
<comment type="catalytic activity">
    <reaction evidence="7 9 10">
        <text>2-(2-carboxy-4-methylthiazol-5-yl)ethyl phosphate + 4-amino-2-methyl-5-(diphosphooxymethyl)pyrimidine + 2 H(+) = thiamine phosphate + CO2 + diphosphate</text>
        <dbReference type="Rhea" id="RHEA:47848"/>
        <dbReference type="ChEBI" id="CHEBI:15378"/>
        <dbReference type="ChEBI" id="CHEBI:16526"/>
        <dbReference type="ChEBI" id="CHEBI:33019"/>
        <dbReference type="ChEBI" id="CHEBI:37575"/>
        <dbReference type="ChEBI" id="CHEBI:57841"/>
        <dbReference type="ChEBI" id="CHEBI:62890"/>
        <dbReference type="EC" id="2.5.1.3"/>
    </reaction>
</comment>
<evidence type="ECO:0000256" key="9">
    <source>
        <dbReference type="HAMAP-Rule" id="MF_00097"/>
    </source>
</evidence>
<feature type="binding site" evidence="9">
    <location>
        <position position="79"/>
    </location>
    <ligand>
        <name>4-amino-2-methyl-5-(diphosphooxymethyl)pyrimidine</name>
        <dbReference type="ChEBI" id="CHEBI:57841"/>
    </ligand>
</feature>
<comment type="catalytic activity">
    <reaction evidence="8 9 10">
        <text>2-[(2R,5Z)-2-carboxy-4-methylthiazol-5(2H)-ylidene]ethyl phosphate + 4-amino-2-methyl-5-(diphosphooxymethyl)pyrimidine + 2 H(+) = thiamine phosphate + CO2 + diphosphate</text>
        <dbReference type="Rhea" id="RHEA:47844"/>
        <dbReference type="ChEBI" id="CHEBI:15378"/>
        <dbReference type="ChEBI" id="CHEBI:16526"/>
        <dbReference type="ChEBI" id="CHEBI:33019"/>
        <dbReference type="ChEBI" id="CHEBI:37575"/>
        <dbReference type="ChEBI" id="CHEBI:57841"/>
        <dbReference type="ChEBI" id="CHEBI:62899"/>
        <dbReference type="EC" id="2.5.1.3"/>
    </reaction>
</comment>
<dbReference type="Gene3D" id="3.20.20.70">
    <property type="entry name" value="Aldolase class I"/>
    <property type="match status" value="1"/>
</dbReference>
<name>A0ABY9T018_BREBE</name>
<feature type="binding site" evidence="9">
    <location>
        <position position="99"/>
    </location>
    <ligand>
        <name>Mg(2+)</name>
        <dbReference type="ChEBI" id="CHEBI:18420"/>
    </ligand>
</feature>
<dbReference type="GO" id="GO:0004789">
    <property type="term" value="F:thiamine-phosphate diphosphorylase activity"/>
    <property type="evidence" value="ECO:0007669"/>
    <property type="project" value="UniProtKB-EC"/>
</dbReference>
<comment type="similarity">
    <text evidence="9 10">Belongs to the thiamine-phosphate synthase family.</text>
</comment>
<keyword evidence="14" id="KW-1185">Reference proteome</keyword>
<keyword evidence="2 9" id="KW-0808">Transferase</keyword>
<dbReference type="HAMAP" id="MF_00097">
    <property type="entry name" value="TMP_synthase"/>
    <property type="match status" value="1"/>
</dbReference>
<feature type="binding site" evidence="9">
    <location>
        <position position="177"/>
    </location>
    <ligand>
        <name>2-[(2R,5Z)-2-carboxy-4-methylthiazol-5(2H)-ylidene]ethyl phosphate</name>
        <dbReference type="ChEBI" id="CHEBI:62899"/>
    </ligand>
</feature>
<protein>
    <recommendedName>
        <fullName evidence="9">Thiamine-phosphate synthase</fullName>
        <shortName evidence="9">TP synthase</shortName>
        <shortName evidence="9">TPS</shortName>
        <ecNumber evidence="9">2.5.1.3</ecNumber>
    </recommendedName>
    <alternativeName>
        <fullName evidence="9">Thiamine-phosphate pyrophosphorylase</fullName>
        <shortName evidence="9">TMP pyrophosphorylase</shortName>
        <shortName evidence="9">TMP-PPase</shortName>
    </alternativeName>
</protein>
<dbReference type="InterPro" id="IPR036206">
    <property type="entry name" value="ThiamineP_synth_sf"/>
</dbReference>
<gene>
    <name evidence="9 13" type="primary">thiE</name>
    <name evidence="13" type="ORF">RGB73_16465</name>
</gene>